<comment type="similarity">
    <text evidence="3">Belongs to the lysine N(6)-hydroxylase/L-ornithine N(5)-oxygenase family.</text>
</comment>
<keyword evidence="8" id="KW-0521">NADP</keyword>
<dbReference type="EMBL" id="JAGINY010000001">
    <property type="protein sequence ID" value="MBP2333566.1"/>
    <property type="molecule type" value="Genomic_DNA"/>
</dbReference>
<dbReference type="SUPFAM" id="SSF51905">
    <property type="entry name" value="FAD/NAD(P)-binding domain"/>
    <property type="match status" value="1"/>
</dbReference>
<evidence type="ECO:0000313" key="17">
    <source>
        <dbReference type="Proteomes" id="UP001519305"/>
    </source>
</evidence>
<evidence type="ECO:0000256" key="3">
    <source>
        <dbReference type="ARBA" id="ARBA00007588"/>
    </source>
</evidence>
<evidence type="ECO:0000256" key="2">
    <source>
        <dbReference type="ARBA" id="ARBA00005102"/>
    </source>
</evidence>
<evidence type="ECO:0000256" key="1">
    <source>
        <dbReference type="ARBA" id="ARBA00001974"/>
    </source>
</evidence>
<evidence type="ECO:0000256" key="10">
    <source>
        <dbReference type="ARBA" id="ARBA00023033"/>
    </source>
</evidence>
<dbReference type="SUPFAM" id="SSF51735">
    <property type="entry name" value="NAD(P)-binding Rossmann-fold domains"/>
    <property type="match status" value="1"/>
</dbReference>
<evidence type="ECO:0000256" key="12">
    <source>
        <dbReference type="ARBA" id="ARBA00031158"/>
    </source>
</evidence>
<keyword evidence="9" id="KW-0560">Oxidoreductase</keyword>
<comment type="caution">
    <text evidence="16">The sequence shown here is derived from an EMBL/GenBank/DDBJ whole genome shotgun (WGS) entry which is preliminary data.</text>
</comment>
<evidence type="ECO:0000256" key="5">
    <source>
        <dbReference type="ARBA" id="ARBA00016406"/>
    </source>
</evidence>
<dbReference type="Proteomes" id="UP001519305">
    <property type="component" value="Unassembled WGS sequence"/>
</dbReference>
<keyword evidence="6" id="KW-0285">Flavoprotein</keyword>
<evidence type="ECO:0000256" key="8">
    <source>
        <dbReference type="ARBA" id="ARBA00022857"/>
    </source>
</evidence>
<evidence type="ECO:0000256" key="15">
    <source>
        <dbReference type="ARBA" id="ARBA00048407"/>
    </source>
</evidence>
<dbReference type="InterPro" id="IPR025700">
    <property type="entry name" value="Lys/Orn_oxygenase"/>
</dbReference>
<comment type="catalytic activity">
    <reaction evidence="15">
        <text>L-lysine + NADPH + O2 = N(6)-hydroxy-L-lysine + NADP(+) + H2O</text>
        <dbReference type="Rhea" id="RHEA:23228"/>
        <dbReference type="ChEBI" id="CHEBI:15377"/>
        <dbReference type="ChEBI" id="CHEBI:15379"/>
        <dbReference type="ChEBI" id="CHEBI:32551"/>
        <dbReference type="ChEBI" id="CHEBI:57783"/>
        <dbReference type="ChEBI" id="CHEBI:57820"/>
        <dbReference type="ChEBI" id="CHEBI:58349"/>
        <dbReference type="EC" id="1.14.13.59"/>
    </reaction>
</comment>
<evidence type="ECO:0000313" key="16">
    <source>
        <dbReference type="EMBL" id="MBP2333566.1"/>
    </source>
</evidence>
<keyword evidence="7" id="KW-0274">FAD</keyword>
<evidence type="ECO:0000256" key="4">
    <source>
        <dbReference type="ARBA" id="ARBA00013076"/>
    </source>
</evidence>
<proteinExistence type="inferred from homology"/>
<evidence type="ECO:0000256" key="14">
    <source>
        <dbReference type="ARBA" id="ARBA00032738"/>
    </source>
</evidence>
<accession>A0ABS4UAI7</accession>
<reference evidence="16 17" key="1">
    <citation type="submission" date="2021-03" db="EMBL/GenBank/DDBJ databases">
        <title>Sequencing the genomes of 1000 actinobacteria strains.</title>
        <authorList>
            <person name="Klenk H.-P."/>
        </authorList>
    </citation>
    <scope>NUCLEOTIDE SEQUENCE [LARGE SCALE GENOMIC DNA]</scope>
    <source>
        <strain evidence="16 17">DSM 44506</strain>
    </source>
</reference>
<dbReference type="EC" id="1.14.13.59" evidence="4"/>
<evidence type="ECO:0000256" key="9">
    <source>
        <dbReference type="ARBA" id="ARBA00023002"/>
    </source>
</evidence>
<dbReference type="Gene3D" id="3.50.50.60">
    <property type="entry name" value="FAD/NAD(P)-binding domain"/>
    <property type="match status" value="1"/>
</dbReference>
<comment type="pathway">
    <text evidence="2">Siderophore biosynthesis; mycobactin biosynthesis.</text>
</comment>
<name>A0ABS4UAI7_9CORY</name>
<protein>
    <recommendedName>
        <fullName evidence="5">L-lysine N6-monooxygenase MbtG</fullName>
        <ecNumber evidence="4">1.14.13.59</ecNumber>
    </recommendedName>
    <alternativeName>
        <fullName evidence="14">Lysine 6-N-hydroxylase</fullName>
    </alternativeName>
    <alternativeName>
        <fullName evidence="13">Lysine N6-hydroxylase</fullName>
    </alternativeName>
    <alternativeName>
        <fullName evidence="11">Lysine-N-oxygenase</fullName>
    </alternativeName>
    <alternativeName>
        <fullName evidence="12">Mycobactin synthase protein G</fullName>
    </alternativeName>
</protein>
<dbReference type="InterPro" id="IPR036188">
    <property type="entry name" value="FAD/NAD-bd_sf"/>
</dbReference>
<evidence type="ECO:0000256" key="13">
    <source>
        <dbReference type="ARBA" id="ARBA00032493"/>
    </source>
</evidence>
<evidence type="ECO:0000256" key="11">
    <source>
        <dbReference type="ARBA" id="ARBA00029939"/>
    </source>
</evidence>
<gene>
    <name evidence="16" type="ORF">JOF33_002265</name>
</gene>
<dbReference type="InterPro" id="IPR036291">
    <property type="entry name" value="NAD(P)-bd_dom_sf"/>
</dbReference>
<evidence type="ECO:0000256" key="6">
    <source>
        <dbReference type="ARBA" id="ARBA00022630"/>
    </source>
</evidence>
<dbReference type="RefSeq" id="WP_070523211.1">
    <property type="nucleotide sequence ID" value="NZ_CP047357.1"/>
</dbReference>
<sequence>MYDLLIVGAGPKAAAIGARCAALTSLGRPAPTVVAADPLGVGGYWMPDGGWTDGLQRLGTAPEKDLGFPYTSADAELDEALFSFSWCAHLRHRGTYDSWIDRGRPAPTHREWAEYLRWGVARSGMPVIRERVTELEADGAGWLASLTDGSRTRVIRSRSVMITGPGPATRRITQHPAVWSLARFWSGGAAELRGRRIVILGAGESAAAAVAESVRADAAEITIVAPGPTVFSRGESYLENRVYTHPDEWGGLAEADRHAVIARTDRGVFSKENQGVAALFGGLRFARGAAVSVLERDGGVIPVDARGATLSGAADIVVDARGGDATWFLGLLGADAAAALPSRRERDLERRIDWNCRVEDMSPPLFLPTLAAFRQGPGLANLSCLGTLAGRVVDGVDVLAGDRGGAGDRPAATVGTHGG</sequence>
<comment type="cofactor">
    <cofactor evidence="1">
        <name>FAD</name>
        <dbReference type="ChEBI" id="CHEBI:57692"/>
    </cofactor>
</comment>
<dbReference type="Pfam" id="PF13434">
    <property type="entry name" value="Lys_Orn_oxgnase"/>
    <property type="match status" value="1"/>
</dbReference>
<keyword evidence="10" id="KW-0503">Monooxygenase</keyword>
<evidence type="ECO:0000256" key="7">
    <source>
        <dbReference type="ARBA" id="ARBA00022827"/>
    </source>
</evidence>
<organism evidence="16 17">
    <name type="scientific">Corynebacterium freneyi</name>
    <dbReference type="NCBI Taxonomy" id="134034"/>
    <lineage>
        <taxon>Bacteria</taxon>
        <taxon>Bacillati</taxon>
        <taxon>Actinomycetota</taxon>
        <taxon>Actinomycetes</taxon>
        <taxon>Mycobacteriales</taxon>
        <taxon>Corynebacteriaceae</taxon>
        <taxon>Corynebacterium</taxon>
    </lineage>
</organism>
<keyword evidence="17" id="KW-1185">Reference proteome</keyword>